<feature type="transmembrane region" description="Helical" evidence="8">
    <location>
        <begin position="53"/>
        <end position="73"/>
    </location>
</feature>
<feature type="transmembrane region" description="Helical" evidence="8">
    <location>
        <begin position="168"/>
        <end position="189"/>
    </location>
</feature>
<comment type="subcellular location">
    <subcellularLocation>
        <location evidence="1">Membrane</location>
        <topology evidence="1">Multi-pass membrane protein</topology>
    </subcellularLocation>
</comment>
<evidence type="ECO:0000256" key="8">
    <source>
        <dbReference type="RuleBase" id="RU079119"/>
    </source>
</evidence>
<dbReference type="EC" id="2.3.1.225" evidence="8"/>
<comment type="catalytic activity">
    <reaction evidence="8">
        <text>L-cysteinyl-[protein] + hexadecanoyl-CoA = S-hexadecanoyl-L-cysteinyl-[protein] + CoA</text>
        <dbReference type="Rhea" id="RHEA:36683"/>
        <dbReference type="Rhea" id="RHEA-COMP:10131"/>
        <dbReference type="Rhea" id="RHEA-COMP:11032"/>
        <dbReference type="ChEBI" id="CHEBI:29950"/>
        <dbReference type="ChEBI" id="CHEBI:57287"/>
        <dbReference type="ChEBI" id="CHEBI:57379"/>
        <dbReference type="ChEBI" id="CHEBI:74151"/>
        <dbReference type="EC" id="2.3.1.225"/>
    </reaction>
</comment>
<dbReference type="GO" id="GO:0006612">
    <property type="term" value="P:protein targeting to membrane"/>
    <property type="evidence" value="ECO:0007669"/>
    <property type="project" value="TreeGrafter"/>
</dbReference>
<evidence type="ECO:0000256" key="3">
    <source>
        <dbReference type="ARBA" id="ARBA00022679"/>
    </source>
</evidence>
<evidence type="ECO:0000256" key="6">
    <source>
        <dbReference type="ARBA" id="ARBA00023136"/>
    </source>
</evidence>
<dbReference type="Pfam" id="PF01529">
    <property type="entry name" value="DHHC"/>
    <property type="match status" value="1"/>
</dbReference>
<reference evidence="10 11" key="1">
    <citation type="journal article" date="2024" name="Nat. Commun.">
        <title>Phylogenomics reveals the evolutionary origins of lichenization in chlorophyte algae.</title>
        <authorList>
            <person name="Puginier C."/>
            <person name="Libourel C."/>
            <person name="Otte J."/>
            <person name="Skaloud P."/>
            <person name="Haon M."/>
            <person name="Grisel S."/>
            <person name="Petersen M."/>
            <person name="Berrin J.G."/>
            <person name="Delaux P.M."/>
            <person name="Dal Grande F."/>
            <person name="Keller J."/>
        </authorList>
    </citation>
    <scope>NUCLEOTIDE SEQUENCE [LARGE SCALE GENOMIC DNA]</scope>
    <source>
        <strain evidence="10 11">SAG 2523</strain>
    </source>
</reference>
<gene>
    <name evidence="10" type="ORF">WJX84_011405</name>
</gene>
<evidence type="ECO:0000313" key="11">
    <source>
        <dbReference type="Proteomes" id="UP001485043"/>
    </source>
</evidence>
<dbReference type="Proteomes" id="UP001485043">
    <property type="component" value="Unassembled WGS sequence"/>
</dbReference>
<feature type="transmembrane region" description="Helical" evidence="8">
    <location>
        <begin position="27"/>
        <end position="47"/>
    </location>
</feature>
<keyword evidence="4 8" id="KW-0812">Transmembrane</keyword>
<evidence type="ECO:0000256" key="2">
    <source>
        <dbReference type="ARBA" id="ARBA00008574"/>
    </source>
</evidence>
<keyword evidence="7 8" id="KW-0012">Acyltransferase</keyword>
<evidence type="ECO:0000256" key="7">
    <source>
        <dbReference type="ARBA" id="ARBA00023315"/>
    </source>
</evidence>
<dbReference type="EMBL" id="JALJOV010000718">
    <property type="protein sequence ID" value="KAK9861674.1"/>
    <property type="molecule type" value="Genomic_DNA"/>
</dbReference>
<dbReference type="AlphaFoldDB" id="A0AAW1SZG5"/>
<organism evidence="10 11">
    <name type="scientific">Apatococcus fuscideae</name>
    <dbReference type="NCBI Taxonomy" id="2026836"/>
    <lineage>
        <taxon>Eukaryota</taxon>
        <taxon>Viridiplantae</taxon>
        <taxon>Chlorophyta</taxon>
        <taxon>core chlorophytes</taxon>
        <taxon>Trebouxiophyceae</taxon>
        <taxon>Chlorellales</taxon>
        <taxon>Chlorellaceae</taxon>
        <taxon>Apatococcus</taxon>
    </lineage>
</organism>
<dbReference type="GO" id="GO:0005794">
    <property type="term" value="C:Golgi apparatus"/>
    <property type="evidence" value="ECO:0007669"/>
    <property type="project" value="TreeGrafter"/>
</dbReference>
<evidence type="ECO:0000313" key="10">
    <source>
        <dbReference type="EMBL" id="KAK9861674.1"/>
    </source>
</evidence>
<keyword evidence="3 8" id="KW-0808">Transferase</keyword>
<comment type="similarity">
    <text evidence="2 8">Belongs to the DHHC palmitoyltransferase family.</text>
</comment>
<dbReference type="GO" id="GO:0019706">
    <property type="term" value="F:protein-cysteine S-palmitoyltransferase activity"/>
    <property type="evidence" value="ECO:0007669"/>
    <property type="project" value="UniProtKB-EC"/>
</dbReference>
<comment type="domain">
    <text evidence="8">The DHHC domain is required for palmitoyltransferase activity.</text>
</comment>
<keyword evidence="5 8" id="KW-1133">Transmembrane helix</keyword>
<feature type="transmembrane region" description="Helical" evidence="8">
    <location>
        <begin position="209"/>
        <end position="235"/>
    </location>
</feature>
<feature type="domain" description="Palmitoyltransferase DHHC" evidence="9">
    <location>
        <begin position="123"/>
        <end position="243"/>
    </location>
</feature>
<sequence>MADALSAIVQAEPALDKAVKRQELPCPLVNVLAGYIIFLAATGFGLVFRGLPLWYNVVGGLLLAGILLLLLIANQTDPGCIPRSTIKDPIISALEEDPERCIGGYSKDKKGQWTREVPGQAAQRYCSTCNIWRPPRASHCSECGYCMERFDHHCGIVSNCIGRRNHRFFAAFLVAGQIGTAWLAIAASWRLRRLGFPSSASWNMSVTYFLLILDIFYSYNVLLLLFGWVHCTLILCDFTTKELADEEAGEGASLLLIPKNPWALIRSWPLVCCAPVRWKHVKPRAKWPPESCALLPTNV</sequence>
<dbReference type="GO" id="GO:0005783">
    <property type="term" value="C:endoplasmic reticulum"/>
    <property type="evidence" value="ECO:0007669"/>
    <property type="project" value="TreeGrafter"/>
</dbReference>
<dbReference type="InterPro" id="IPR039859">
    <property type="entry name" value="PFA4/ZDH16/20/ERF2-like"/>
</dbReference>
<comment type="caution">
    <text evidence="10">The sequence shown here is derived from an EMBL/GenBank/DDBJ whole genome shotgun (WGS) entry which is preliminary data.</text>
</comment>
<accession>A0AAW1SZG5</accession>
<dbReference type="PANTHER" id="PTHR22883">
    <property type="entry name" value="ZINC FINGER DHHC DOMAIN CONTAINING PROTEIN"/>
    <property type="match status" value="1"/>
</dbReference>
<proteinExistence type="inferred from homology"/>
<evidence type="ECO:0000256" key="5">
    <source>
        <dbReference type="ARBA" id="ARBA00022989"/>
    </source>
</evidence>
<protein>
    <recommendedName>
        <fullName evidence="8">S-acyltransferase</fullName>
        <ecNumber evidence="8">2.3.1.225</ecNumber>
    </recommendedName>
    <alternativeName>
        <fullName evidence="8">Palmitoyltransferase</fullName>
    </alternativeName>
</protein>
<dbReference type="GO" id="GO:0016020">
    <property type="term" value="C:membrane"/>
    <property type="evidence" value="ECO:0007669"/>
    <property type="project" value="UniProtKB-SubCell"/>
</dbReference>
<name>A0AAW1SZG5_9CHLO</name>
<keyword evidence="6 8" id="KW-0472">Membrane</keyword>
<keyword evidence="11" id="KW-1185">Reference proteome</keyword>
<evidence type="ECO:0000256" key="1">
    <source>
        <dbReference type="ARBA" id="ARBA00004141"/>
    </source>
</evidence>
<evidence type="ECO:0000256" key="4">
    <source>
        <dbReference type="ARBA" id="ARBA00022692"/>
    </source>
</evidence>
<evidence type="ECO:0000259" key="9">
    <source>
        <dbReference type="Pfam" id="PF01529"/>
    </source>
</evidence>
<dbReference type="PROSITE" id="PS50216">
    <property type="entry name" value="DHHC"/>
    <property type="match status" value="1"/>
</dbReference>
<dbReference type="InterPro" id="IPR001594">
    <property type="entry name" value="Palmitoyltrfase_DHHC"/>
</dbReference>